<dbReference type="EMBL" id="MN604407">
    <property type="protein sequence ID" value="QGF21798.1"/>
    <property type="molecule type" value="Genomic_DNA"/>
</dbReference>
<name>A0A5Q2F539_9CAUD</name>
<dbReference type="Pfam" id="PF10934">
    <property type="entry name" value="Sheath_initiator"/>
    <property type="match status" value="1"/>
</dbReference>
<sequence>MSTDFKLNLGAGYMRKLGNDVIYIDHGDLDIDANGNIKIIPEDDIVTQVAQKIHIRCYLKRGELFFNLDAGFPYIQISKYKNSKAIFDNYMEEYLLETEGVASMTSYSSTLDNFTRQISVQFSATTLSGETAEGEVNI</sequence>
<evidence type="ECO:0000313" key="2">
    <source>
        <dbReference type="Proteomes" id="UP000387825"/>
    </source>
</evidence>
<evidence type="ECO:0000313" key="1">
    <source>
        <dbReference type="EMBL" id="QGF21798.1"/>
    </source>
</evidence>
<proteinExistence type="predicted"/>
<dbReference type="InterPro" id="IPR020288">
    <property type="entry name" value="Sheath_initiator"/>
</dbReference>
<reference evidence="1 2" key="1">
    <citation type="submission" date="2019-10" db="EMBL/GenBank/DDBJ databases">
        <authorList>
            <person name="Lu M."/>
        </authorList>
    </citation>
    <scope>NUCLEOTIDE SEQUENCE [LARGE SCALE GENOMIC DNA]</scope>
</reference>
<organism evidence="1 2">
    <name type="scientific">Salmonella phage ST3</name>
    <dbReference type="NCBI Taxonomy" id="2025820"/>
    <lineage>
        <taxon>Viruses</taxon>
        <taxon>Duplodnaviria</taxon>
        <taxon>Heunggongvirae</taxon>
        <taxon>Uroviricota</taxon>
        <taxon>Caudoviricetes</taxon>
        <taxon>Sarkviridae</taxon>
        <taxon>Guernseyvirinae</taxon>
        <taxon>Jerseyvirus</taxon>
    </lineage>
</organism>
<protein>
    <submittedName>
        <fullName evidence="1">Uncharacterized protein</fullName>
    </submittedName>
</protein>
<dbReference type="Proteomes" id="UP000387825">
    <property type="component" value="Segment"/>
</dbReference>
<accession>A0A5Q2F539</accession>